<accession>A0A3S9API2</accession>
<evidence type="ECO:0000313" key="3">
    <source>
        <dbReference type="Proteomes" id="UP000276980"/>
    </source>
</evidence>
<evidence type="ECO:0000256" key="1">
    <source>
        <dbReference type="SAM" id="MobiDB-lite"/>
    </source>
</evidence>
<name>A0A3S9API2_ACIJO</name>
<feature type="region of interest" description="Disordered" evidence="1">
    <location>
        <begin position="1"/>
        <end position="26"/>
    </location>
</feature>
<reference evidence="2 3" key="1">
    <citation type="submission" date="2017-06" db="EMBL/GenBank/DDBJ databases">
        <title>Complete Genome Sequence of the Carbazole-Degrading Bacterium Acinetobacter johnsonii IC001.</title>
        <authorList>
            <person name="Vejarano F."/>
            <person name="Suzuki-Minakuchi C."/>
            <person name="Ohtsubo Y."/>
            <person name="Tsuda M."/>
            <person name="Okada K."/>
            <person name="Nojiri H."/>
        </authorList>
    </citation>
    <scope>NUCLEOTIDE SEQUENCE [LARGE SCALE GENOMIC DNA]</scope>
    <source>
        <strain evidence="2 3">IC001</strain>
    </source>
</reference>
<dbReference type="EMBL" id="CP022298">
    <property type="protein sequence ID" value="AZN65526.1"/>
    <property type="molecule type" value="Genomic_DNA"/>
</dbReference>
<dbReference type="AlphaFoldDB" id="A0A3S9API2"/>
<dbReference type="Proteomes" id="UP000276980">
    <property type="component" value="Chromosome"/>
</dbReference>
<evidence type="ECO:0000313" key="2">
    <source>
        <dbReference type="EMBL" id="AZN65526.1"/>
    </source>
</evidence>
<gene>
    <name evidence="2" type="ORF">CFH90_16420</name>
</gene>
<organism evidence="2 3">
    <name type="scientific">Acinetobacter johnsonii</name>
    <dbReference type="NCBI Taxonomy" id="40214"/>
    <lineage>
        <taxon>Bacteria</taxon>
        <taxon>Pseudomonadati</taxon>
        <taxon>Pseudomonadota</taxon>
        <taxon>Gammaproteobacteria</taxon>
        <taxon>Moraxellales</taxon>
        <taxon>Moraxellaceae</taxon>
        <taxon>Acinetobacter</taxon>
    </lineage>
</organism>
<proteinExistence type="predicted"/>
<protein>
    <submittedName>
        <fullName evidence="2">Uncharacterized protein</fullName>
    </submittedName>
</protein>
<sequence>MKIMKQLQPTQLDRYDRQKIGSSSPKMRHNQLGILHQSSRSYLNSLIMHGANFYQNAALRSHISAEQIEFFIAELDLVIGYFKSII</sequence>